<evidence type="ECO:0000256" key="8">
    <source>
        <dbReference type="ARBA" id="ARBA00022840"/>
    </source>
</evidence>
<dbReference type="PANTHER" id="PTHR11538">
    <property type="entry name" value="PHENYLALANYL-TRNA SYNTHETASE"/>
    <property type="match status" value="1"/>
</dbReference>
<dbReference type="InterPro" id="IPR002319">
    <property type="entry name" value="Phenylalanyl-tRNA_Synthase"/>
</dbReference>
<feature type="binding site" evidence="13">
    <location>
        <position position="250"/>
    </location>
    <ligand>
        <name>Mg(2+)</name>
        <dbReference type="ChEBI" id="CHEBI:18420"/>
        <note>shared with beta subunit</note>
    </ligand>
</feature>
<comment type="subunit">
    <text evidence="3 13">Tetramer of two alpha and two beta subunits.</text>
</comment>
<evidence type="ECO:0000256" key="4">
    <source>
        <dbReference type="ARBA" id="ARBA00022490"/>
    </source>
</evidence>
<dbReference type="InterPro" id="IPR045864">
    <property type="entry name" value="aa-tRNA-synth_II/BPL/LPL"/>
</dbReference>
<dbReference type="InterPro" id="IPR004188">
    <property type="entry name" value="Phe-tRNA_ligase_II_N"/>
</dbReference>
<dbReference type="InterPro" id="IPR004529">
    <property type="entry name" value="Phe-tRNA-synth_IIc_asu"/>
</dbReference>
<keyword evidence="10 13" id="KW-0648">Protein biosynthesis</keyword>
<dbReference type="Proteomes" id="UP000178248">
    <property type="component" value="Unassembled WGS sequence"/>
</dbReference>
<dbReference type="GO" id="GO:0005737">
    <property type="term" value="C:cytoplasm"/>
    <property type="evidence" value="ECO:0007669"/>
    <property type="project" value="UniProtKB-SubCell"/>
</dbReference>
<keyword evidence="5 13" id="KW-0436">Ligase</keyword>
<evidence type="ECO:0000256" key="6">
    <source>
        <dbReference type="ARBA" id="ARBA00022723"/>
    </source>
</evidence>
<dbReference type="GO" id="GO:0006432">
    <property type="term" value="P:phenylalanyl-tRNA aminoacylation"/>
    <property type="evidence" value="ECO:0007669"/>
    <property type="project" value="UniProtKB-UniRule"/>
</dbReference>
<name>A0A1G2BNM6_9BACT</name>
<dbReference type="InterPro" id="IPR006195">
    <property type="entry name" value="aa-tRNA-synth_II"/>
</dbReference>
<evidence type="ECO:0000256" key="9">
    <source>
        <dbReference type="ARBA" id="ARBA00022842"/>
    </source>
</evidence>
<evidence type="ECO:0000256" key="13">
    <source>
        <dbReference type="HAMAP-Rule" id="MF_00281"/>
    </source>
</evidence>
<dbReference type="EMBL" id="MHKM01000037">
    <property type="protein sequence ID" value="OGY90721.1"/>
    <property type="molecule type" value="Genomic_DNA"/>
</dbReference>
<evidence type="ECO:0000256" key="1">
    <source>
        <dbReference type="ARBA" id="ARBA00004496"/>
    </source>
</evidence>
<evidence type="ECO:0000256" key="7">
    <source>
        <dbReference type="ARBA" id="ARBA00022741"/>
    </source>
</evidence>
<sequence length="335" mass="38048">MEEKLQQFKKEFVEAVQTLASREELEKMYTAYFGRKGIFTRLFKQVKDIAAAERPRVGKLANAIREEAEHLIRQSRKKFGGAEVRETSLDPTLPGVRKSLGHLHPLTQIQYQLEDMFRQMGFLVLDGPEVESDFYNFTALNIPADHPARDMQDTFWLRDGNLLRTHTSPVQVRALQKFGAPFRGIVPGRVFRYEATDASHEHTFYQMEGLMVDRDISISNLIAVMKVLLQNIFNRAVDVRLRPGFFPFVEPGFELDIKCLICDGAGCSVCKQTGWLELLPCGLVHPAVLKAGNVDPSVYSGFAFGLGLSRLVMLKYGINDIRILMNGDLRFVNQF</sequence>
<comment type="subcellular location">
    <subcellularLocation>
        <location evidence="1 13">Cytoplasm</location>
    </subcellularLocation>
</comment>
<dbReference type="CDD" id="cd00496">
    <property type="entry name" value="PheRS_alpha_core"/>
    <property type="match status" value="1"/>
</dbReference>
<keyword evidence="7 13" id="KW-0547">Nucleotide-binding</keyword>
<keyword evidence="11 13" id="KW-0030">Aminoacyl-tRNA synthetase</keyword>
<dbReference type="InterPro" id="IPR010978">
    <property type="entry name" value="tRNA-bd_arm"/>
</dbReference>
<comment type="caution">
    <text evidence="15">The sequence shown here is derived from an EMBL/GenBank/DDBJ whole genome shotgun (WGS) entry which is preliminary data.</text>
</comment>
<comment type="similarity">
    <text evidence="2 13">Belongs to the class-II aminoacyl-tRNA synthetase family. Phe-tRNA synthetase alpha subunit type 1 subfamily.</text>
</comment>
<reference evidence="15 16" key="1">
    <citation type="journal article" date="2016" name="Nat. Commun.">
        <title>Thousands of microbial genomes shed light on interconnected biogeochemical processes in an aquifer system.</title>
        <authorList>
            <person name="Anantharaman K."/>
            <person name="Brown C.T."/>
            <person name="Hug L.A."/>
            <person name="Sharon I."/>
            <person name="Castelle C.J."/>
            <person name="Probst A.J."/>
            <person name="Thomas B.C."/>
            <person name="Singh A."/>
            <person name="Wilkins M.J."/>
            <person name="Karaoz U."/>
            <person name="Brodie E.L."/>
            <person name="Williams K.H."/>
            <person name="Hubbard S.S."/>
            <person name="Banfield J.F."/>
        </authorList>
    </citation>
    <scope>NUCLEOTIDE SEQUENCE [LARGE SCALE GENOMIC DNA]</scope>
</reference>
<dbReference type="GO" id="GO:0004826">
    <property type="term" value="F:phenylalanine-tRNA ligase activity"/>
    <property type="evidence" value="ECO:0007669"/>
    <property type="project" value="UniProtKB-UniRule"/>
</dbReference>
<dbReference type="PANTHER" id="PTHR11538:SF41">
    <property type="entry name" value="PHENYLALANINE--TRNA LIGASE, MITOCHONDRIAL"/>
    <property type="match status" value="1"/>
</dbReference>
<evidence type="ECO:0000313" key="16">
    <source>
        <dbReference type="Proteomes" id="UP000178248"/>
    </source>
</evidence>
<keyword evidence="9 13" id="KW-0460">Magnesium</keyword>
<dbReference type="PROSITE" id="PS50862">
    <property type="entry name" value="AA_TRNA_LIGASE_II"/>
    <property type="match status" value="1"/>
</dbReference>
<comment type="cofactor">
    <cofactor evidence="13">
        <name>Mg(2+)</name>
        <dbReference type="ChEBI" id="CHEBI:18420"/>
    </cofactor>
    <text evidence="13">Binds 2 magnesium ions per tetramer.</text>
</comment>
<gene>
    <name evidence="13" type="primary">pheS</name>
    <name evidence="15" type="ORF">A3B30_00580</name>
</gene>
<dbReference type="NCBIfam" id="TIGR00468">
    <property type="entry name" value="pheS"/>
    <property type="match status" value="1"/>
</dbReference>
<keyword evidence="6 13" id="KW-0479">Metal-binding</keyword>
<dbReference type="GO" id="GO:0000287">
    <property type="term" value="F:magnesium ion binding"/>
    <property type="evidence" value="ECO:0007669"/>
    <property type="project" value="UniProtKB-UniRule"/>
</dbReference>
<dbReference type="AlphaFoldDB" id="A0A1G2BNM6"/>
<evidence type="ECO:0000256" key="10">
    <source>
        <dbReference type="ARBA" id="ARBA00022917"/>
    </source>
</evidence>
<evidence type="ECO:0000256" key="2">
    <source>
        <dbReference type="ARBA" id="ARBA00010207"/>
    </source>
</evidence>
<dbReference type="HAMAP" id="MF_00281">
    <property type="entry name" value="Phe_tRNA_synth_alpha1"/>
    <property type="match status" value="1"/>
</dbReference>
<dbReference type="Gene3D" id="3.30.930.10">
    <property type="entry name" value="Bira Bifunctional Protein, Domain 2"/>
    <property type="match status" value="1"/>
</dbReference>
<evidence type="ECO:0000259" key="14">
    <source>
        <dbReference type="PROSITE" id="PS50862"/>
    </source>
</evidence>
<dbReference type="EC" id="6.1.1.20" evidence="13"/>
<dbReference type="SUPFAM" id="SSF55681">
    <property type="entry name" value="Class II aaRS and biotin synthetases"/>
    <property type="match status" value="1"/>
</dbReference>
<dbReference type="Pfam" id="PF01409">
    <property type="entry name" value="tRNA-synt_2d"/>
    <property type="match status" value="1"/>
</dbReference>
<dbReference type="FunFam" id="3.30.930.10:FF:000089">
    <property type="entry name" value="Phenylalanine--tRNA ligase alpha subunit"/>
    <property type="match status" value="1"/>
</dbReference>
<dbReference type="SUPFAM" id="SSF46589">
    <property type="entry name" value="tRNA-binding arm"/>
    <property type="match status" value="1"/>
</dbReference>
<proteinExistence type="inferred from homology"/>
<dbReference type="STRING" id="1798551.A3B30_00580"/>
<comment type="catalytic activity">
    <reaction evidence="12 13">
        <text>tRNA(Phe) + L-phenylalanine + ATP = L-phenylalanyl-tRNA(Phe) + AMP + diphosphate + H(+)</text>
        <dbReference type="Rhea" id="RHEA:19413"/>
        <dbReference type="Rhea" id="RHEA-COMP:9668"/>
        <dbReference type="Rhea" id="RHEA-COMP:9699"/>
        <dbReference type="ChEBI" id="CHEBI:15378"/>
        <dbReference type="ChEBI" id="CHEBI:30616"/>
        <dbReference type="ChEBI" id="CHEBI:33019"/>
        <dbReference type="ChEBI" id="CHEBI:58095"/>
        <dbReference type="ChEBI" id="CHEBI:78442"/>
        <dbReference type="ChEBI" id="CHEBI:78531"/>
        <dbReference type="ChEBI" id="CHEBI:456215"/>
        <dbReference type="EC" id="6.1.1.20"/>
    </reaction>
</comment>
<keyword evidence="4 13" id="KW-0963">Cytoplasm</keyword>
<organism evidence="15 16">
    <name type="scientific">Candidatus Komeilibacteria bacterium RIFCSPLOWO2_01_FULL_52_15</name>
    <dbReference type="NCBI Taxonomy" id="1798551"/>
    <lineage>
        <taxon>Bacteria</taxon>
        <taxon>Candidatus Komeiliibacteriota</taxon>
    </lineage>
</organism>
<evidence type="ECO:0000256" key="11">
    <source>
        <dbReference type="ARBA" id="ARBA00023146"/>
    </source>
</evidence>
<evidence type="ECO:0000256" key="12">
    <source>
        <dbReference type="ARBA" id="ARBA00049255"/>
    </source>
</evidence>
<protein>
    <recommendedName>
        <fullName evidence="13">Phenylalanine--tRNA ligase alpha subunit</fullName>
        <ecNumber evidence="13">6.1.1.20</ecNumber>
    </recommendedName>
    <alternativeName>
        <fullName evidence="13">Phenylalanyl-tRNA synthetase alpha subunit</fullName>
        <shortName evidence="13">PheRS</shortName>
    </alternativeName>
</protein>
<evidence type="ECO:0000256" key="5">
    <source>
        <dbReference type="ARBA" id="ARBA00022598"/>
    </source>
</evidence>
<keyword evidence="8 13" id="KW-0067">ATP-binding</keyword>
<accession>A0A1G2BNM6</accession>
<dbReference type="InterPro" id="IPR022911">
    <property type="entry name" value="Phe_tRNA_ligase_alpha1_bac"/>
</dbReference>
<evidence type="ECO:0000256" key="3">
    <source>
        <dbReference type="ARBA" id="ARBA00011209"/>
    </source>
</evidence>
<dbReference type="Pfam" id="PF02912">
    <property type="entry name" value="Phe_tRNA-synt_N"/>
    <property type="match status" value="1"/>
</dbReference>
<evidence type="ECO:0000313" key="15">
    <source>
        <dbReference type="EMBL" id="OGY90721.1"/>
    </source>
</evidence>
<dbReference type="GO" id="GO:0005524">
    <property type="term" value="F:ATP binding"/>
    <property type="evidence" value="ECO:0007669"/>
    <property type="project" value="UniProtKB-UniRule"/>
</dbReference>
<dbReference type="GO" id="GO:0000049">
    <property type="term" value="F:tRNA binding"/>
    <property type="evidence" value="ECO:0007669"/>
    <property type="project" value="InterPro"/>
</dbReference>
<feature type="domain" description="Aminoacyl-transfer RNA synthetases class-II family profile" evidence="14">
    <location>
        <begin position="107"/>
        <end position="314"/>
    </location>
</feature>